<accession>A0ABM1SFI1</accession>
<organism evidence="8 9">
    <name type="scientific">Limulus polyphemus</name>
    <name type="common">Atlantic horseshoe crab</name>
    <dbReference type="NCBI Taxonomy" id="6850"/>
    <lineage>
        <taxon>Eukaryota</taxon>
        <taxon>Metazoa</taxon>
        <taxon>Ecdysozoa</taxon>
        <taxon>Arthropoda</taxon>
        <taxon>Chelicerata</taxon>
        <taxon>Merostomata</taxon>
        <taxon>Xiphosura</taxon>
        <taxon>Limulidae</taxon>
        <taxon>Limulus</taxon>
    </lineage>
</organism>
<keyword evidence="8" id="KW-1185">Reference proteome</keyword>
<feature type="domain" description="Transmembrane protein 135 N-terminal" evidence="7">
    <location>
        <begin position="17"/>
        <end position="150"/>
    </location>
</feature>
<feature type="transmembrane region" description="Helical" evidence="6">
    <location>
        <begin position="77"/>
        <end position="97"/>
    </location>
</feature>
<dbReference type="InterPro" id="IPR031926">
    <property type="entry name" value="TMEM135_N"/>
</dbReference>
<evidence type="ECO:0000256" key="5">
    <source>
        <dbReference type="ARBA" id="ARBA00023136"/>
    </source>
</evidence>
<evidence type="ECO:0000256" key="2">
    <source>
        <dbReference type="ARBA" id="ARBA00008924"/>
    </source>
</evidence>
<comment type="subcellular location">
    <subcellularLocation>
        <location evidence="1">Endomembrane system</location>
        <topology evidence="1">Multi-pass membrane protein</topology>
    </subcellularLocation>
</comment>
<dbReference type="Pfam" id="PF15982">
    <property type="entry name" value="TMEM135_C_rich"/>
    <property type="match status" value="1"/>
</dbReference>
<dbReference type="Proteomes" id="UP000694941">
    <property type="component" value="Unplaced"/>
</dbReference>
<dbReference type="RefSeq" id="XP_022242386.1">
    <property type="nucleotide sequence ID" value="XM_022386678.1"/>
</dbReference>
<evidence type="ECO:0000313" key="9">
    <source>
        <dbReference type="RefSeq" id="XP_022242386.1"/>
    </source>
</evidence>
<keyword evidence="3 6" id="KW-0812">Transmembrane</keyword>
<keyword evidence="4 6" id="KW-1133">Transmembrane helix</keyword>
<comment type="similarity">
    <text evidence="2">Belongs to the TMEM135 family.</text>
</comment>
<sequence length="499" mass="56591">MSSILNKISYLRELSLPFNCYETGHTWTPSCTDAALTIGATTFREALKIYGSLYVVSQIFSWKFDLKTFRKTLESTLTSSCFLSFNAFSFISIFCGIRRIMGKFYYLHCAYIPAFTASFLAILIERESRRQPLALYVINIASETIFRMLVTRGYTQPLPQGEVLIFSLTMGVLMYVIRKNGFSKDLVGMGMRFLLGSEEVKLQSNSEHLDPCKMKHNVIKALNQKKINGKPLPLNNTAVNFATNFATFISSVFQQGRKQLGQTPLVNFLKTHPHHHSCPHAFSCPSYILKGFLQPFLVGYSARTAMHIFSSFQHIIKNPSLILRLLTNKQNLSVGLSVGGFFGIFKLVSCLLRWVHNKDSEWHAIPAGLLAGLTMLINPNSTVALYLAWKAVEIVYTIGVKKRVLPSIPGSILILYAASTALLFYAAFMEPHNLKPTYIRFLNRLTDNRLELINRHVMDVFGTHASKMYHDFWPDLDPRYTSRAFQETILVWLAGSPER</sequence>
<evidence type="ECO:0000313" key="8">
    <source>
        <dbReference type="Proteomes" id="UP000694941"/>
    </source>
</evidence>
<keyword evidence="5 6" id="KW-0472">Membrane</keyword>
<dbReference type="InterPro" id="IPR026749">
    <property type="entry name" value="Tmem135"/>
</dbReference>
<feature type="transmembrane region" description="Helical" evidence="6">
    <location>
        <begin position="158"/>
        <end position="177"/>
    </location>
</feature>
<gene>
    <name evidence="9" type="primary">LOC106460063</name>
</gene>
<protein>
    <submittedName>
        <fullName evidence="9">Transmembrane protein 135-like</fullName>
    </submittedName>
</protein>
<feature type="transmembrane region" description="Helical" evidence="6">
    <location>
        <begin position="367"/>
        <end position="389"/>
    </location>
</feature>
<feature type="transmembrane region" description="Helical" evidence="6">
    <location>
        <begin position="332"/>
        <end position="355"/>
    </location>
</feature>
<name>A0ABM1SFI1_LIMPO</name>
<evidence type="ECO:0000259" key="7">
    <source>
        <dbReference type="Pfam" id="PF15982"/>
    </source>
</evidence>
<evidence type="ECO:0000256" key="4">
    <source>
        <dbReference type="ARBA" id="ARBA00022989"/>
    </source>
</evidence>
<feature type="transmembrane region" description="Helical" evidence="6">
    <location>
        <begin position="410"/>
        <end position="428"/>
    </location>
</feature>
<dbReference type="PANTHER" id="PTHR12459">
    <property type="entry name" value="TRANSMEMBRANE PROTEIN 135-RELATED"/>
    <property type="match status" value="1"/>
</dbReference>
<evidence type="ECO:0000256" key="6">
    <source>
        <dbReference type="SAM" id="Phobius"/>
    </source>
</evidence>
<dbReference type="PANTHER" id="PTHR12459:SF15">
    <property type="entry name" value="TRANSMEMBRANE PROTEIN 135"/>
    <property type="match status" value="1"/>
</dbReference>
<evidence type="ECO:0000256" key="1">
    <source>
        <dbReference type="ARBA" id="ARBA00004127"/>
    </source>
</evidence>
<dbReference type="GeneID" id="106460063"/>
<feature type="transmembrane region" description="Helical" evidence="6">
    <location>
        <begin position="104"/>
        <end position="124"/>
    </location>
</feature>
<evidence type="ECO:0000256" key="3">
    <source>
        <dbReference type="ARBA" id="ARBA00022692"/>
    </source>
</evidence>
<proteinExistence type="inferred from homology"/>
<reference evidence="9" key="1">
    <citation type="submission" date="2025-08" db="UniProtKB">
        <authorList>
            <consortium name="RefSeq"/>
        </authorList>
    </citation>
    <scope>IDENTIFICATION</scope>
    <source>
        <tissue evidence="9">Muscle</tissue>
    </source>
</reference>